<keyword evidence="3" id="KW-0597">Phosphoprotein</keyword>
<name>A0A8J6XZM2_9CYAN</name>
<dbReference type="FunFam" id="3.40.1110.10:FF:000094">
    <property type="entry name" value="Cation-transporting P-type ATPase"/>
    <property type="match status" value="1"/>
</dbReference>
<feature type="transmembrane region" description="Helical" evidence="11">
    <location>
        <begin position="862"/>
        <end position="884"/>
    </location>
</feature>
<dbReference type="Gene3D" id="2.70.150.10">
    <property type="entry name" value="Calcium-transporting ATPase, cytoplasmic transduction domain A"/>
    <property type="match status" value="1"/>
</dbReference>
<dbReference type="InterPro" id="IPR006068">
    <property type="entry name" value="ATPase_P-typ_cation-transptr_C"/>
</dbReference>
<dbReference type="SUPFAM" id="SSF81665">
    <property type="entry name" value="Calcium ATPase, transmembrane domain M"/>
    <property type="match status" value="1"/>
</dbReference>
<dbReference type="Pfam" id="PF00122">
    <property type="entry name" value="E1-E2_ATPase"/>
    <property type="match status" value="1"/>
</dbReference>
<dbReference type="Gene3D" id="3.40.50.1000">
    <property type="entry name" value="HAD superfamily/HAD-like"/>
    <property type="match status" value="1"/>
</dbReference>
<dbReference type="InterPro" id="IPR050510">
    <property type="entry name" value="Cation_transp_ATPase_P-type"/>
</dbReference>
<evidence type="ECO:0000256" key="2">
    <source>
        <dbReference type="ARBA" id="ARBA00005675"/>
    </source>
</evidence>
<dbReference type="Gene3D" id="1.20.1110.10">
    <property type="entry name" value="Calcium-transporting ATPase, transmembrane domain"/>
    <property type="match status" value="1"/>
</dbReference>
<accession>A0A8J6XZM2</accession>
<gene>
    <name evidence="13" type="ORF">ICL16_44115</name>
</gene>
<evidence type="ECO:0000256" key="4">
    <source>
        <dbReference type="ARBA" id="ARBA00022692"/>
    </source>
</evidence>
<dbReference type="GO" id="GO:0030007">
    <property type="term" value="P:intracellular potassium ion homeostasis"/>
    <property type="evidence" value="ECO:0007669"/>
    <property type="project" value="TreeGrafter"/>
</dbReference>
<feature type="transmembrane region" description="Helical" evidence="11">
    <location>
        <begin position="745"/>
        <end position="766"/>
    </location>
</feature>
<dbReference type="SUPFAM" id="SSF81660">
    <property type="entry name" value="Metal cation-transporting ATPase, ATP-binding domain N"/>
    <property type="match status" value="1"/>
</dbReference>
<dbReference type="Pfam" id="PF00689">
    <property type="entry name" value="Cation_ATPase_C"/>
    <property type="match status" value="1"/>
</dbReference>
<dbReference type="EMBL" id="JACXAE010000134">
    <property type="protein sequence ID" value="MBD2778852.1"/>
    <property type="molecule type" value="Genomic_DNA"/>
</dbReference>
<dbReference type="GO" id="GO:0005886">
    <property type="term" value="C:plasma membrane"/>
    <property type="evidence" value="ECO:0007669"/>
    <property type="project" value="TreeGrafter"/>
</dbReference>
<dbReference type="PANTHER" id="PTHR43294:SF20">
    <property type="entry name" value="P-TYPE ATPASE"/>
    <property type="match status" value="1"/>
</dbReference>
<dbReference type="SUPFAM" id="SSF81653">
    <property type="entry name" value="Calcium ATPase, transduction domain A"/>
    <property type="match status" value="1"/>
</dbReference>
<evidence type="ECO:0000256" key="11">
    <source>
        <dbReference type="SAM" id="Phobius"/>
    </source>
</evidence>
<evidence type="ECO:0000256" key="9">
    <source>
        <dbReference type="ARBA" id="ARBA00022989"/>
    </source>
</evidence>
<protein>
    <submittedName>
        <fullName evidence="13">HAD-IC family P-type ATPase</fullName>
    </submittedName>
</protein>
<feature type="transmembrane region" description="Helical" evidence="11">
    <location>
        <begin position="791"/>
        <end position="809"/>
    </location>
</feature>
<evidence type="ECO:0000256" key="1">
    <source>
        <dbReference type="ARBA" id="ARBA00004127"/>
    </source>
</evidence>
<evidence type="ECO:0000256" key="5">
    <source>
        <dbReference type="ARBA" id="ARBA00022741"/>
    </source>
</evidence>
<dbReference type="GO" id="GO:0006883">
    <property type="term" value="P:intracellular sodium ion homeostasis"/>
    <property type="evidence" value="ECO:0007669"/>
    <property type="project" value="TreeGrafter"/>
</dbReference>
<dbReference type="AlphaFoldDB" id="A0A8J6XZM2"/>
<dbReference type="InterPro" id="IPR001757">
    <property type="entry name" value="P_typ_ATPase"/>
</dbReference>
<dbReference type="PROSITE" id="PS00154">
    <property type="entry name" value="ATPASE_E1_E2"/>
    <property type="match status" value="1"/>
</dbReference>
<evidence type="ECO:0000259" key="12">
    <source>
        <dbReference type="SMART" id="SM00831"/>
    </source>
</evidence>
<dbReference type="InterPro" id="IPR023214">
    <property type="entry name" value="HAD_sf"/>
</dbReference>
<comment type="similarity">
    <text evidence="2">Belongs to the cation transport ATPase (P-type) (TC 3.A.3) family. Type IIA subfamily.</text>
</comment>
<dbReference type="InterPro" id="IPR059000">
    <property type="entry name" value="ATPase_P-type_domA"/>
</dbReference>
<feature type="transmembrane region" description="Helical" evidence="11">
    <location>
        <begin position="829"/>
        <end position="850"/>
    </location>
</feature>
<dbReference type="InterPro" id="IPR044492">
    <property type="entry name" value="P_typ_ATPase_HD_dom"/>
</dbReference>
<dbReference type="Gene3D" id="3.40.1110.10">
    <property type="entry name" value="Calcium-transporting ATPase, cytoplasmic domain N"/>
    <property type="match status" value="1"/>
</dbReference>
<dbReference type="FunFam" id="3.40.50.1000:FF:000001">
    <property type="entry name" value="Phospholipid-transporting ATPase IC"/>
    <property type="match status" value="1"/>
</dbReference>
<evidence type="ECO:0000256" key="10">
    <source>
        <dbReference type="ARBA" id="ARBA00023136"/>
    </source>
</evidence>
<dbReference type="PANTHER" id="PTHR43294">
    <property type="entry name" value="SODIUM/POTASSIUM-TRANSPORTING ATPASE SUBUNIT ALPHA"/>
    <property type="match status" value="1"/>
</dbReference>
<feature type="transmembrane region" description="Helical" evidence="11">
    <location>
        <begin position="298"/>
        <end position="315"/>
    </location>
</feature>
<dbReference type="PRINTS" id="PR00120">
    <property type="entry name" value="HATPASE"/>
</dbReference>
<comment type="subcellular location">
    <subcellularLocation>
        <location evidence="1">Endomembrane system</location>
        <topology evidence="1">Multi-pass membrane protein</topology>
    </subcellularLocation>
</comment>
<dbReference type="Proteomes" id="UP000629098">
    <property type="component" value="Unassembled WGS sequence"/>
</dbReference>
<keyword evidence="9 11" id="KW-1133">Transmembrane helix</keyword>
<feature type="transmembrane region" description="Helical" evidence="11">
    <location>
        <begin position="259"/>
        <end position="278"/>
    </location>
</feature>
<feature type="transmembrane region" description="Helical" evidence="11">
    <location>
        <begin position="896"/>
        <end position="916"/>
    </location>
</feature>
<sequence>MVQLVSTIAQPEDKATVWHSLEVEEVIALVQTESEQGLSSAVVKQRLASFGRNEFTVKGGKPWWLKFLLQFNQPLLIILLCAGLVKALSGSLVNAGVIWGVTTTNAIIGFVQESKAEGAIAALAKAITTETTVIRDGQKLRIPSSELVPGDIVLLTSGDKVPADLRLLQARNLQVDESALTGESVAVEKNTKPLGEQTPLAERKNMAYAGGFVTFGQGIGIVVETGNNTETGRISQLMEQHTDLSTPLTRKFNKFSQNWLYMVLGLATLTFAVGLSYRDWQEAIEAAVTLTVSAIPEGLPAVVTVTLAIGVSRMARRNAIVRKMPAVETLGSATVICSDKTGTLTENQMTVQAIYASGHQYRVSGVGYAPTGEILEDDKPVNLNGAKGLQECLIAGLLCNDSQIENKNGLWVVIGDPTEGALIASAQKAGFSQASLQQQMRRLDAIPFESDYQYMATLHATPRGNTIYIKGSVEAILKRCKLVLNTNGQTHPLDCVDTLSRASIEREVNIMARQGLRVLALAKKPVSECAERTLRERLSTVDHPDIDDGLIFLGLQGMIDPPRESAIKAVQACQGAGIEVKMITGDHAVTAQAIARRMGIHKNGSILAFTGAELAQMDKAELAQVAQEGVVFARVAPEQKLRLVEALQSKGEIVAMTGDGVNDAPALKQADIGIAMGGAGTEVAKEAADMLLTDDNFASIEAAVEEGRAVYKNLLKAICFILPVNGGESMTILLSTLLARDLPILSLQVLWLNMLNSITMTVPLAFEPKAQTVMQQPPRNPNEPLLSRSRLGRILAISVFNWIVIFGVFEYIKATTGDIALARTMSINALIAGRIFYLLSISQLVPNLIAKMDGTIKENVDIPAIGFGIVGAIILQVIFAHVPLINDVFSTAPLSFKQWLFCLAVGSPMILWAALVNRFDPPN</sequence>
<dbReference type="Pfam" id="PF13246">
    <property type="entry name" value="Cation_ATPase"/>
    <property type="match status" value="1"/>
</dbReference>
<keyword evidence="14" id="KW-1185">Reference proteome</keyword>
<dbReference type="InterPro" id="IPR008250">
    <property type="entry name" value="ATPase_P-typ_transduc_dom_A_sf"/>
</dbReference>
<dbReference type="InterPro" id="IPR018303">
    <property type="entry name" value="ATPase_P-typ_P_site"/>
</dbReference>
<evidence type="ECO:0000256" key="3">
    <source>
        <dbReference type="ARBA" id="ARBA00022553"/>
    </source>
</evidence>
<dbReference type="InterPro" id="IPR023298">
    <property type="entry name" value="ATPase_P-typ_TM_dom_sf"/>
</dbReference>
<dbReference type="GO" id="GO:0005391">
    <property type="term" value="F:P-type sodium:potassium-exchanging transporter activity"/>
    <property type="evidence" value="ECO:0007669"/>
    <property type="project" value="TreeGrafter"/>
</dbReference>
<comment type="caution">
    <text evidence="13">The sequence shown here is derived from an EMBL/GenBank/DDBJ whole genome shotgun (WGS) entry which is preliminary data.</text>
</comment>
<dbReference type="InterPro" id="IPR023299">
    <property type="entry name" value="ATPase_P-typ_cyto_dom_N"/>
</dbReference>
<evidence type="ECO:0000256" key="8">
    <source>
        <dbReference type="ARBA" id="ARBA00022967"/>
    </source>
</evidence>
<evidence type="ECO:0000256" key="6">
    <source>
        <dbReference type="ARBA" id="ARBA00022840"/>
    </source>
</evidence>
<keyword evidence="8" id="KW-1278">Translocase</keyword>
<keyword evidence="4 11" id="KW-0812">Transmembrane</keyword>
<dbReference type="GO" id="GO:0036376">
    <property type="term" value="P:sodium ion export across plasma membrane"/>
    <property type="evidence" value="ECO:0007669"/>
    <property type="project" value="TreeGrafter"/>
</dbReference>
<evidence type="ECO:0000313" key="14">
    <source>
        <dbReference type="Proteomes" id="UP000629098"/>
    </source>
</evidence>
<dbReference type="SFLD" id="SFLDF00027">
    <property type="entry name" value="p-type_atpase"/>
    <property type="match status" value="1"/>
</dbReference>
<keyword evidence="5" id="KW-0547">Nucleotide-binding</keyword>
<keyword evidence="6" id="KW-0067">ATP-binding</keyword>
<dbReference type="Pfam" id="PF08282">
    <property type="entry name" value="Hydrolase_3"/>
    <property type="match status" value="1"/>
</dbReference>
<dbReference type="SUPFAM" id="SSF56784">
    <property type="entry name" value="HAD-like"/>
    <property type="match status" value="1"/>
</dbReference>
<evidence type="ECO:0000256" key="7">
    <source>
        <dbReference type="ARBA" id="ARBA00022842"/>
    </source>
</evidence>
<dbReference type="GO" id="GO:1990573">
    <property type="term" value="P:potassium ion import across plasma membrane"/>
    <property type="evidence" value="ECO:0007669"/>
    <property type="project" value="TreeGrafter"/>
</dbReference>
<dbReference type="SFLD" id="SFLDG00002">
    <property type="entry name" value="C1.7:_P-type_atpase_like"/>
    <property type="match status" value="1"/>
</dbReference>
<dbReference type="GO" id="GO:1902600">
    <property type="term" value="P:proton transmembrane transport"/>
    <property type="evidence" value="ECO:0007669"/>
    <property type="project" value="TreeGrafter"/>
</dbReference>
<feature type="transmembrane region" description="Helical" evidence="11">
    <location>
        <begin position="717"/>
        <end position="739"/>
    </location>
</feature>
<dbReference type="InterPro" id="IPR004014">
    <property type="entry name" value="ATPase_P-typ_cation-transptr_N"/>
</dbReference>
<dbReference type="GO" id="GO:0012505">
    <property type="term" value="C:endomembrane system"/>
    <property type="evidence" value="ECO:0007669"/>
    <property type="project" value="UniProtKB-SubCell"/>
</dbReference>
<evidence type="ECO:0000313" key="13">
    <source>
        <dbReference type="EMBL" id="MBD2778852.1"/>
    </source>
</evidence>
<dbReference type="Pfam" id="PF00690">
    <property type="entry name" value="Cation_ATPase_N"/>
    <property type="match status" value="1"/>
</dbReference>
<keyword evidence="10 11" id="KW-0472">Membrane</keyword>
<dbReference type="GO" id="GO:0016887">
    <property type="term" value="F:ATP hydrolysis activity"/>
    <property type="evidence" value="ECO:0007669"/>
    <property type="project" value="InterPro"/>
</dbReference>
<dbReference type="FunFam" id="3.40.50.1000:FF:000028">
    <property type="entry name" value="Calcium-transporting P-type ATPase, putative"/>
    <property type="match status" value="1"/>
</dbReference>
<dbReference type="GO" id="GO:0005524">
    <property type="term" value="F:ATP binding"/>
    <property type="evidence" value="ECO:0007669"/>
    <property type="project" value="UniProtKB-KW"/>
</dbReference>
<keyword evidence="7" id="KW-0460">Magnesium</keyword>
<reference evidence="13" key="1">
    <citation type="submission" date="2020-09" db="EMBL/GenBank/DDBJ databases">
        <title>Iningainema tapete sp. nov. (Scytonemataceae, Cyanobacteria) from greenhouses in central Florida (USA) produces two types of nodularin with biosynthetic potential for microcystin-LR and anabaenopeptins.</title>
        <authorList>
            <person name="Berthold D.E."/>
            <person name="Lefler F.W."/>
            <person name="Huang I.-S."/>
            <person name="Abdulla H."/>
            <person name="Zimba P.V."/>
            <person name="Laughinghouse H.D. IV."/>
        </authorList>
    </citation>
    <scope>NUCLEOTIDE SEQUENCE</scope>
    <source>
        <strain evidence="13">BLCCT55</strain>
    </source>
</reference>
<dbReference type="SMART" id="SM00831">
    <property type="entry name" value="Cation_ATPase_N"/>
    <property type="match status" value="1"/>
</dbReference>
<dbReference type="RefSeq" id="WP_190839013.1">
    <property type="nucleotide sequence ID" value="NZ_CAWPPI010000134.1"/>
</dbReference>
<proteinExistence type="inferred from homology"/>
<organism evidence="13 14">
    <name type="scientific">Iningainema tapete BLCC-T55</name>
    <dbReference type="NCBI Taxonomy" id="2748662"/>
    <lineage>
        <taxon>Bacteria</taxon>
        <taxon>Bacillati</taxon>
        <taxon>Cyanobacteriota</taxon>
        <taxon>Cyanophyceae</taxon>
        <taxon>Nostocales</taxon>
        <taxon>Scytonemataceae</taxon>
        <taxon>Iningainema tapete</taxon>
    </lineage>
</organism>
<dbReference type="NCBIfam" id="TIGR01494">
    <property type="entry name" value="ATPase_P-type"/>
    <property type="match status" value="3"/>
</dbReference>
<dbReference type="InterPro" id="IPR036412">
    <property type="entry name" value="HAD-like_sf"/>
</dbReference>
<dbReference type="FunFam" id="2.70.150.10:FF:000160">
    <property type="entry name" value="Sarcoplasmic/endoplasmic reticulum calcium ATPase 1"/>
    <property type="match status" value="1"/>
</dbReference>
<dbReference type="SFLD" id="SFLDS00003">
    <property type="entry name" value="Haloacid_Dehalogenase"/>
    <property type="match status" value="1"/>
</dbReference>
<feature type="domain" description="Cation-transporting P-type ATPase N-terminal" evidence="12">
    <location>
        <begin position="17"/>
        <end position="91"/>
    </location>
</feature>
<dbReference type="PRINTS" id="PR00119">
    <property type="entry name" value="CATATPASE"/>
</dbReference>